<dbReference type="AlphaFoldDB" id="A0A929WY32"/>
<evidence type="ECO:0000256" key="3">
    <source>
        <dbReference type="PIRSR" id="PIRSR000390-1"/>
    </source>
</evidence>
<dbReference type="EMBL" id="JABZGR010000029">
    <property type="protein sequence ID" value="MBF0970915.1"/>
    <property type="molecule type" value="Genomic_DNA"/>
</dbReference>
<evidence type="ECO:0000313" key="6">
    <source>
        <dbReference type="EMBL" id="MBF0970915.1"/>
    </source>
</evidence>
<dbReference type="InterPro" id="IPR015421">
    <property type="entry name" value="PyrdxlP-dep_Trfase_major"/>
</dbReference>
<evidence type="ECO:0000256" key="1">
    <source>
        <dbReference type="ARBA" id="ARBA00022898"/>
    </source>
</evidence>
<feature type="active site" description="Proton acceptor" evidence="3">
    <location>
        <position position="186"/>
    </location>
</feature>
<comment type="similarity">
    <text evidence="2 5">Belongs to the DegT/DnrJ/EryC1 family.</text>
</comment>
<dbReference type="Gene3D" id="3.40.640.10">
    <property type="entry name" value="Type I PLP-dependent aspartate aminotransferase-like (Major domain)"/>
    <property type="match status" value="1"/>
</dbReference>
<dbReference type="PIRSF" id="PIRSF000390">
    <property type="entry name" value="PLP_StrS"/>
    <property type="match status" value="1"/>
</dbReference>
<evidence type="ECO:0000313" key="7">
    <source>
        <dbReference type="Proteomes" id="UP000704068"/>
    </source>
</evidence>
<keyword evidence="6" id="KW-0808">Transferase</keyword>
<gene>
    <name evidence="6" type="ORF">HXK21_07740</name>
</gene>
<dbReference type="InterPro" id="IPR015422">
    <property type="entry name" value="PyrdxlP-dep_Trfase_small"/>
</dbReference>
<evidence type="ECO:0000256" key="5">
    <source>
        <dbReference type="RuleBase" id="RU004508"/>
    </source>
</evidence>
<keyword evidence="1 4" id="KW-0663">Pyridoxal phosphate</keyword>
<evidence type="ECO:0000256" key="4">
    <source>
        <dbReference type="PIRSR" id="PIRSR000390-2"/>
    </source>
</evidence>
<dbReference type="GO" id="GO:0030170">
    <property type="term" value="F:pyridoxal phosphate binding"/>
    <property type="evidence" value="ECO:0007669"/>
    <property type="project" value="TreeGrafter"/>
</dbReference>
<protein>
    <submittedName>
        <fullName evidence="6">DegT/DnrJ/EryC1/StrS family aminotransferase</fullName>
    </submittedName>
</protein>
<evidence type="ECO:0000256" key="2">
    <source>
        <dbReference type="ARBA" id="ARBA00037999"/>
    </source>
</evidence>
<dbReference type="PANTHER" id="PTHR30244">
    <property type="entry name" value="TRANSAMINASE"/>
    <property type="match status" value="1"/>
</dbReference>
<proteinExistence type="inferred from homology"/>
<organism evidence="6 7">
    <name type="scientific">Alloprevotella tannerae</name>
    <dbReference type="NCBI Taxonomy" id="76122"/>
    <lineage>
        <taxon>Bacteria</taxon>
        <taxon>Pseudomonadati</taxon>
        <taxon>Bacteroidota</taxon>
        <taxon>Bacteroidia</taxon>
        <taxon>Bacteroidales</taxon>
        <taxon>Prevotellaceae</taxon>
        <taxon>Alloprevotella</taxon>
    </lineage>
</organism>
<dbReference type="GO" id="GO:0000271">
    <property type="term" value="P:polysaccharide biosynthetic process"/>
    <property type="evidence" value="ECO:0007669"/>
    <property type="project" value="TreeGrafter"/>
</dbReference>
<dbReference type="InterPro" id="IPR015424">
    <property type="entry name" value="PyrdxlP-dep_Trfase"/>
</dbReference>
<dbReference type="Gene3D" id="3.90.1150.10">
    <property type="entry name" value="Aspartate Aminotransferase, domain 1"/>
    <property type="match status" value="1"/>
</dbReference>
<sequence length="363" mass="40245">MHIPFLNVKAITESFEPALSASVREVVLSGRYLNGEAVRQFETRFASFLGARHCIGVGNGLDALTLILTAMKHIEGWDSETEVIVPAFTFIATAEAVVRAGLKPRFCDITETTYTLDPASVRQQLTQHTRAILPVHLYGHACDVSSFKSMGLKVIEDAAQSHGAVVGGQKVGTLGDAAGFSFYPGKNLGALGDGGAVVTNDDDLANLIRTLANYGAKEKYFHEVMGVNSRLDEIQAAVLSLKLERLEQDNEKRRRIAETYNREISNPKVKTPYKGEVKDSVFHIYPILCHERERLQDHLRQSGVETLIHYPLPLHQQKVFSAYKDLHLPIAERIAKEELSLPISPVMTTEEARYVANCINQFT</sequence>
<dbReference type="PANTHER" id="PTHR30244:SF36">
    <property type="entry name" value="3-OXO-GLUCOSE-6-PHOSPHATE:GLUTAMATE AMINOTRANSFERASE"/>
    <property type="match status" value="1"/>
</dbReference>
<dbReference type="Proteomes" id="UP000704068">
    <property type="component" value="Unassembled WGS sequence"/>
</dbReference>
<comment type="caution">
    <text evidence="6">The sequence shown here is derived from an EMBL/GenBank/DDBJ whole genome shotgun (WGS) entry which is preliminary data.</text>
</comment>
<dbReference type="Pfam" id="PF01041">
    <property type="entry name" value="DegT_DnrJ_EryC1"/>
    <property type="match status" value="1"/>
</dbReference>
<reference evidence="6" key="1">
    <citation type="submission" date="2020-04" db="EMBL/GenBank/DDBJ databases">
        <title>Deep metagenomics examines the oral microbiome during advanced dental caries in children, revealing novel taxa and co-occurrences with host molecules.</title>
        <authorList>
            <person name="Baker J.L."/>
            <person name="Morton J.T."/>
            <person name="Dinis M."/>
            <person name="Alvarez R."/>
            <person name="Tran N.C."/>
            <person name="Knight R."/>
            <person name="Edlund A."/>
        </authorList>
    </citation>
    <scope>NUCLEOTIDE SEQUENCE</scope>
    <source>
        <strain evidence="6">JCVI_34_bin.1</strain>
    </source>
</reference>
<dbReference type="RefSeq" id="WP_303764550.1">
    <property type="nucleotide sequence ID" value="NZ_JABZGR010000029.1"/>
</dbReference>
<feature type="modified residue" description="N6-(pyridoxal phosphate)lysine" evidence="4">
    <location>
        <position position="186"/>
    </location>
</feature>
<name>A0A929WY32_9BACT</name>
<keyword evidence="6" id="KW-0032">Aminotransferase</keyword>
<dbReference type="SUPFAM" id="SSF53383">
    <property type="entry name" value="PLP-dependent transferases"/>
    <property type="match status" value="1"/>
</dbReference>
<dbReference type="InterPro" id="IPR000653">
    <property type="entry name" value="DegT/StrS_aminotransferase"/>
</dbReference>
<accession>A0A929WY32</accession>
<dbReference type="GO" id="GO:0008483">
    <property type="term" value="F:transaminase activity"/>
    <property type="evidence" value="ECO:0007669"/>
    <property type="project" value="UniProtKB-KW"/>
</dbReference>
<dbReference type="CDD" id="cd00616">
    <property type="entry name" value="AHBA_syn"/>
    <property type="match status" value="1"/>
</dbReference>